<dbReference type="GO" id="GO:0017148">
    <property type="term" value="P:negative regulation of translation"/>
    <property type="evidence" value="ECO:0007669"/>
    <property type="project" value="InterPro"/>
</dbReference>
<dbReference type="GO" id="GO:0044010">
    <property type="term" value="P:single-species biofilm formation"/>
    <property type="evidence" value="ECO:0007669"/>
    <property type="project" value="InterPro"/>
</dbReference>
<dbReference type="GO" id="GO:0009372">
    <property type="term" value="P:quorum sensing"/>
    <property type="evidence" value="ECO:0007669"/>
    <property type="project" value="InterPro"/>
</dbReference>
<reference evidence="1 2" key="1">
    <citation type="submission" date="2019-04" db="EMBL/GenBank/DDBJ databases">
        <title>genome sequence of strain W3.</title>
        <authorList>
            <person name="Gao J."/>
            <person name="Sun J."/>
        </authorList>
    </citation>
    <scope>NUCLEOTIDE SEQUENCE [LARGE SCALE GENOMIC DNA]</scope>
    <source>
        <strain evidence="1 2">W3</strain>
    </source>
</reference>
<dbReference type="CDD" id="cd12869">
    <property type="entry name" value="MqsR"/>
    <property type="match status" value="1"/>
</dbReference>
<dbReference type="InterPro" id="IPR031451">
    <property type="entry name" value="MqsR_toxin"/>
</dbReference>
<name>A0A4S8PND1_9HYPH</name>
<sequence>MTEKKKPTYDLKSIQDAASTMTMTRSALKGAAEMGMTRTDMEAVIKSLSHRDFYKSMATFQDHRVWMDVYHGSADGYEIYIKFVQDVITEFTCTSFKER</sequence>
<comment type="caution">
    <text evidence="1">The sequence shown here is derived from an EMBL/GenBank/DDBJ whole genome shotgun (WGS) entry which is preliminary data.</text>
</comment>
<dbReference type="InterPro" id="IPR038493">
    <property type="entry name" value="MqsR_sf"/>
</dbReference>
<dbReference type="Pfam" id="PF15723">
    <property type="entry name" value="MqsR_toxin"/>
    <property type="match status" value="1"/>
</dbReference>
<protein>
    <submittedName>
        <fullName evidence="1">Type II toxin-antitoxin system MqsR family toxin</fullName>
    </submittedName>
</protein>
<dbReference type="Gene3D" id="3.30.2310.40">
    <property type="match status" value="1"/>
</dbReference>
<dbReference type="AlphaFoldDB" id="A0A4S8PND1"/>
<dbReference type="Proteomes" id="UP000307378">
    <property type="component" value="Unassembled WGS sequence"/>
</dbReference>
<evidence type="ECO:0000313" key="1">
    <source>
        <dbReference type="EMBL" id="THV29864.1"/>
    </source>
</evidence>
<gene>
    <name evidence="1" type="ORF">FAA86_23375</name>
</gene>
<proteinExistence type="predicted"/>
<dbReference type="EMBL" id="STGU01000030">
    <property type="protein sequence ID" value="THV29864.1"/>
    <property type="molecule type" value="Genomic_DNA"/>
</dbReference>
<dbReference type="RefSeq" id="WP_136543623.1">
    <property type="nucleotide sequence ID" value="NZ_STGU01000030.1"/>
</dbReference>
<accession>A0A4S8PND1</accession>
<evidence type="ECO:0000313" key="2">
    <source>
        <dbReference type="Proteomes" id="UP000307378"/>
    </source>
</evidence>
<organism evidence="1 2">
    <name type="scientific">Rhizobium rosettiformans W3</name>
    <dbReference type="NCBI Taxonomy" id="538378"/>
    <lineage>
        <taxon>Bacteria</taxon>
        <taxon>Pseudomonadati</taxon>
        <taxon>Pseudomonadota</taxon>
        <taxon>Alphaproteobacteria</taxon>
        <taxon>Hyphomicrobiales</taxon>
        <taxon>Rhizobiaceae</taxon>
        <taxon>Rhizobium/Agrobacterium group</taxon>
        <taxon>Rhizobium</taxon>
    </lineage>
</organism>